<dbReference type="Proteomes" id="UP000234681">
    <property type="component" value="Chromosome 8"/>
</dbReference>
<evidence type="ECO:0000313" key="5">
    <source>
        <dbReference type="EMBL" id="EDL77564.1"/>
    </source>
</evidence>
<protein>
    <submittedName>
        <fullName evidence="5">RCG25068</fullName>
    </submittedName>
</protein>
<dbReference type="GO" id="GO:0004797">
    <property type="term" value="F:thymidine kinase activity"/>
    <property type="evidence" value="ECO:0007669"/>
    <property type="project" value="InterPro"/>
</dbReference>
<dbReference type="EMBL" id="CH473954">
    <property type="protein sequence ID" value="EDL77564.1"/>
    <property type="molecule type" value="Genomic_DNA"/>
</dbReference>
<keyword evidence="3" id="KW-0418">Kinase</keyword>
<reference evidence="5 6" key="1">
    <citation type="submission" date="2005-09" db="EMBL/GenBank/DDBJ databases">
        <authorList>
            <person name="Mural R.J."/>
            <person name="Li P.W."/>
            <person name="Adams M.D."/>
            <person name="Amanatides P.G."/>
            <person name="Baden-Tillson H."/>
            <person name="Barnstead M."/>
            <person name="Chin S.H."/>
            <person name="Dew I."/>
            <person name="Evans C.A."/>
            <person name="Ferriera S."/>
            <person name="Flanigan M."/>
            <person name="Fosler C."/>
            <person name="Glodek A."/>
            <person name="Gu Z."/>
            <person name="Holt R.A."/>
            <person name="Jennings D."/>
            <person name="Kraft C.L."/>
            <person name="Lu F."/>
            <person name="Nguyen T."/>
            <person name="Nusskern D.R."/>
            <person name="Pfannkoch C.M."/>
            <person name="Sitter C."/>
            <person name="Sutton G.G."/>
            <person name="Venter J.C."/>
            <person name="Wang Z."/>
            <person name="Woodage T."/>
            <person name="Zheng X.H."/>
            <person name="Zhong F."/>
        </authorList>
    </citation>
    <scope>NUCLEOTIDE SEQUENCE [LARGE SCALE GENOMIC DNA]</scope>
    <source>
        <strain>BN</strain>
        <strain evidence="6">Sprague-Dawley</strain>
    </source>
</reference>
<accession>A6I213</accession>
<evidence type="ECO:0000256" key="3">
    <source>
        <dbReference type="ARBA" id="ARBA00022777"/>
    </source>
</evidence>
<organism evidence="5 6">
    <name type="scientific">Rattus norvegicus</name>
    <name type="common">Rat</name>
    <dbReference type="NCBI Taxonomy" id="10116"/>
    <lineage>
        <taxon>Eukaryota</taxon>
        <taxon>Metazoa</taxon>
        <taxon>Chordata</taxon>
        <taxon>Craniata</taxon>
        <taxon>Vertebrata</taxon>
        <taxon>Euteleostomi</taxon>
        <taxon>Mammalia</taxon>
        <taxon>Eutheria</taxon>
        <taxon>Euarchontoglires</taxon>
        <taxon>Glires</taxon>
        <taxon>Rodentia</taxon>
        <taxon>Myomorpha</taxon>
        <taxon>Muroidea</taxon>
        <taxon>Muridae</taxon>
        <taxon>Murinae</taxon>
        <taxon>Rattus</taxon>
    </lineage>
</organism>
<evidence type="ECO:0000256" key="2">
    <source>
        <dbReference type="ARBA" id="ARBA00022741"/>
    </source>
</evidence>
<evidence type="ECO:0000256" key="1">
    <source>
        <dbReference type="ARBA" id="ARBA00022679"/>
    </source>
</evidence>
<keyword evidence="4" id="KW-0067">ATP-binding</keyword>
<dbReference type="InterPro" id="IPR001267">
    <property type="entry name" value="Thymidine_kinase"/>
</dbReference>
<evidence type="ECO:0000313" key="6">
    <source>
        <dbReference type="Proteomes" id="UP000234681"/>
    </source>
</evidence>
<feature type="non-terminal residue" evidence="5">
    <location>
        <position position="114"/>
    </location>
</feature>
<dbReference type="Pfam" id="PF00265">
    <property type="entry name" value="TK"/>
    <property type="match status" value="1"/>
</dbReference>
<keyword evidence="1" id="KW-0808">Transferase</keyword>
<dbReference type="AlphaFoldDB" id="A6I213"/>
<proteinExistence type="predicted"/>
<name>A6I213_RAT</name>
<gene>
    <name evidence="5" type="ORF">rCG_25068</name>
</gene>
<dbReference type="GO" id="GO:0005524">
    <property type="term" value="F:ATP binding"/>
    <property type="evidence" value="ECO:0007669"/>
    <property type="project" value="UniProtKB-KW"/>
</dbReference>
<keyword evidence="2" id="KW-0547">Nucleotide-binding</keyword>
<evidence type="ECO:0000256" key="4">
    <source>
        <dbReference type="ARBA" id="ARBA00022840"/>
    </source>
</evidence>
<sequence length="114" mass="12275">MTVSDIMGFCEAMTNDSKIMVVDTLKETFQSNVFCSTLKLVLAKSCLTMASMCLECFPEAAYTKWLGLRKKVGVISTKPKATPCTASATFRSLLSSPLCLESHGRSLVPGSSPP</sequence>